<dbReference type="GO" id="GO:0046872">
    <property type="term" value="F:metal ion binding"/>
    <property type="evidence" value="ECO:0007669"/>
    <property type="project" value="InterPro"/>
</dbReference>
<dbReference type="GO" id="GO:0004151">
    <property type="term" value="F:dihydroorotase activity"/>
    <property type="evidence" value="ECO:0007669"/>
    <property type="project" value="InterPro"/>
</dbReference>
<dbReference type="AlphaFoldDB" id="A0A1J1DX66"/>
<dbReference type="Proteomes" id="UP000243197">
    <property type="component" value="Chromosome"/>
</dbReference>
<dbReference type="InterPro" id="IPR004722">
    <property type="entry name" value="DHOase"/>
</dbReference>
<evidence type="ECO:0000313" key="3">
    <source>
        <dbReference type="EMBL" id="BAV94433.1"/>
    </source>
</evidence>
<accession>A0A1J1DX66</accession>
<dbReference type="GO" id="GO:0004038">
    <property type="term" value="F:allantoinase activity"/>
    <property type="evidence" value="ECO:0007669"/>
    <property type="project" value="TreeGrafter"/>
</dbReference>
<dbReference type="SUPFAM" id="SSF51338">
    <property type="entry name" value="Composite domain of metallo-dependent hydrolases"/>
    <property type="match status" value="1"/>
</dbReference>
<dbReference type="CDD" id="cd01317">
    <property type="entry name" value="DHOase_IIa"/>
    <property type="match status" value="1"/>
</dbReference>
<dbReference type="GO" id="GO:0006221">
    <property type="term" value="P:pyrimidine nucleotide biosynthetic process"/>
    <property type="evidence" value="ECO:0007669"/>
    <property type="project" value="UniProtKB-KW"/>
</dbReference>
<evidence type="ECO:0000256" key="1">
    <source>
        <dbReference type="ARBA" id="ARBA00022975"/>
    </source>
</evidence>
<dbReference type="Pfam" id="PF12890">
    <property type="entry name" value="DHOase"/>
    <property type="match status" value="1"/>
</dbReference>
<evidence type="ECO:0000259" key="2">
    <source>
        <dbReference type="Pfam" id="PF12890"/>
    </source>
</evidence>
<dbReference type="OrthoDB" id="9765462at2"/>
<dbReference type="PANTHER" id="PTHR43668:SF2">
    <property type="entry name" value="ALLANTOINASE"/>
    <property type="match status" value="1"/>
</dbReference>
<dbReference type="NCBIfam" id="TIGR00857">
    <property type="entry name" value="pyrC_multi"/>
    <property type="match status" value="1"/>
</dbReference>
<dbReference type="PANTHER" id="PTHR43668">
    <property type="entry name" value="ALLANTOINASE"/>
    <property type="match status" value="1"/>
</dbReference>
<dbReference type="KEGG" id="ise:JBKA6_0420"/>
<dbReference type="Gene3D" id="3.20.20.140">
    <property type="entry name" value="Metal-dependent hydrolases"/>
    <property type="match status" value="1"/>
</dbReference>
<dbReference type="RefSeq" id="WP_096685413.1">
    <property type="nucleotide sequence ID" value="NZ_AP014564.1"/>
</dbReference>
<dbReference type="EMBL" id="AP014564">
    <property type="protein sequence ID" value="BAV94433.1"/>
    <property type="molecule type" value="Genomic_DNA"/>
</dbReference>
<gene>
    <name evidence="3" type="ORF">JBKA6_0420</name>
</gene>
<dbReference type="InterPro" id="IPR011059">
    <property type="entry name" value="Metal-dep_hydrolase_composite"/>
</dbReference>
<feature type="domain" description="Dihydroorotase catalytic" evidence="2">
    <location>
        <begin position="57"/>
        <end position="238"/>
    </location>
</feature>
<dbReference type="GO" id="GO:0005737">
    <property type="term" value="C:cytoplasm"/>
    <property type="evidence" value="ECO:0007669"/>
    <property type="project" value="TreeGrafter"/>
</dbReference>
<dbReference type="InterPro" id="IPR050138">
    <property type="entry name" value="DHOase/Allantoinase_Hydrolase"/>
</dbReference>
<dbReference type="InterPro" id="IPR024403">
    <property type="entry name" value="DHOase_cat"/>
</dbReference>
<protein>
    <submittedName>
        <fullName evidence="3">Dihydroorotase</fullName>
    </submittedName>
</protein>
<sequence>MRILLKNAIIIDSESSHNGLKKDILIEGNTIKEISNSIKISDDTKIVEDNNLYVSTGWFDCNVNFGEPGYEHIETIESGLNAAAKGGFTSVAVMPNTEPTIDNSSGIHFLREKSKEHIVDLFPIGALTKKCKGEELAESYDMVEAGAIAFSDNKNTVTNSDTMKLALLYNKELGKKVIAFPDTKDLSGGAHINEGIKSTQLGLKGNPSLSEELQLSRDISLMRYTKGNLHIQNISTHNSISLIENAKKEGMQISCHVTPHHISLTEDELDDFDTLFKVKPPLRSKKDVEALKLAIKKGIIDAISSDHTPINIEDKKCEFEYAKPGTIGLESCFGVINRELEGDISIEEIINLINSNPKNIFGIKNTKIEEGEKANLTLFNPDIKWIFTEKDIMSKSKNSMFIKKELKGKVIGIYNKGRLLLNA</sequence>
<evidence type="ECO:0000313" key="4">
    <source>
        <dbReference type="Proteomes" id="UP000243197"/>
    </source>
</evidence>
<dbReference type="GO" id="GO:0006145">
    <property type="term" value="P:purine nucleobase catabolic process"/>
    <property type="evidence" value="ECO:0007669"/>
    <property type="project" value="TreeGrafter"/>
</dbReference>
<keyword evidence="4" id="KW-1185">Reference proteome</keyword>
<reference evidence="3 4" key="1">
    <citation type="submission" date="2014-03" db="EMBL/GenBank/DDBJ databases">
        <title>complete genome sequence of Flavobacteriaceae bacterium JBKA-6.</title>
        <authorList>
            <person name="Takano T."/>
            <person name="Nakamura Y."/>
            <person name="Takuma S."/>
            <person name="Yasuike M."/>
            <person name="Matsuyama T."/>
            <person name="Sakai T."/>
            <person name="Fujiwara A."/>
            <person name="Kimoto K."/>
            <person name="Fukuda Y."/>
            <person name="Kondo H."/>
            <person name="Hirono I."/>
            <person name="Nakayasu C."/>
        </authorList>
    </citation>
    <scope>NUCLEOTIDE SEQUENCE [LARGE SCALE GENOMIC DNA]</scope>
    <source>
        <strain evidence="3 4">JBKA-6</strain>
    </source>
</reference>
<name>A0A1J1DX66_9FLAO</name>
<organism evidence="3 4">
    <name type="scientific">Ichthyobacterium seriolicida</name>
    <dbReference type="NCBI Taxonomy" id="242600"/>
    <lineage>
        <taxon>Bacteria</taxon>
        <taxon>Pseudomonadati</taxon>
        <taxon>Bacteroidota</taxon>
        <taxon>Flavobacteriia</taxon>
        <taxon>Flavobacteriales</taxon>
        <taxon>Ichthyobacteriaceae</taxon>
        <taxon>Ichthyobacterium</taxon>
    </lineage>
</organism>
<proteinExistence type="predicted"/>
<dbReference type="Gene3D" id="2.30.40.10">
    <property type="entry name" value="Urease, subunit C, domain 1"/>
    <property type="match status" value="1"/>
</dbReference>
<keyword evidence="1" id="KW-0665">Pyrimidine biosynthesis</keyword>
<dbReference type="InterPro" id="IPR032466">
    <property type="entry name" value="Metal_Hydrolase"/>
</dbReference>
<dbReference type="SUPFAM" id="SSF51556">
    <property type="entry name" value="Metallo-dependent hydrolases"/>
    <property type="match status" value="1"/>
</dbReference>